<keyword evidence="2" id="KW-1185">Reference proteome</keyword>
<proteinExistence type="predicted"/>
<comment type="caution">
    <text evidence="1">The sequence shown here is derived from an EMBL/GenBank/DDBJ whole genome shotgun (WGS) entry which is preliminary data.</text>
</comment>
<dbReference type="RefSeq" id="WP_148918646.1">
    <property type="nucleotide sequence ID" value="NZ_VTAV01000003.1"/>
</dbReference>
<organism evidence="1 2">
    <name type="scientific">Sphingobacterium phlebotomi</name>
    <dbReference type="NCBI Taxonomy" id="2605433"/>
    <lineage>
        <taxon>Bacteria</taxon>
        <taxon>Pseudomonadati</taxon>
        <taxon>Bacteroidota</taxon>
        <taxon>Sphingobacteriia</taxon>
        <taxon>Sphingobacteriales</taxon>
        <taxon>Sphingobacteriaceae</taxon>
        <taxon>Sphingobacterium</taxon>
    </lineage>
</organism>
<gene>
    <name evidence="1" type="ORF">FXV77_07760</name>
</gene>
<reference evidence="1 2" key="1">
    <citation type="submission" date="2019-08" db="EMBL/GenBank/DDBJ databases">
        <title>Phlebobacter frassis gen. nov. sp. nov., a new member of family Sphingobacteriaceae isolated from sand fly rearing media.</title>
        <authorList>
            <person name="Kakumanu M.L."/>
            <person name="Marayati B.F."/>
            <person name="Wada-Katsumata A."/>
            <person name="Wasserberg G."/>
            <person name="Schal C."/>
            <person name="Apperson C.S."/>
            <person name="Ponnusamy L."/>
        </authorList>
    </citation>
    <scope>NUCLEOTIDE SEQUENCE [LARGE SCALE GENOMIC DNA]</scope>
    <source>
        <strain evidence="1 2">SSI9</strain>
    </source>
</reference>
<evidence type="ECO:0000313" key="2">
    <source>
        <dbReference type="Proteomes" id="UP000322362"/>
    </source>
</evidence>
<protein>
    <submittedName>
        <fullName evidence="1">Uncharacterized protein</fullName>
    </submittedName>
</protein>
<dbReference type="PROSITE" id="PS51257">
    <property type="entry name" value="PROKAR_LIPOPROTEIN"/>
    <property type="match status" value="1"/>
</dbReference>
<evidence type="ECO:0000313" key="1">
    <source>
        <dbReference type="EMBL" id="TYR37060.1"/>
    </source>
</evidence>
<sequence length="239" mass="27766">MKRILLFVALFTLLFSCKKEEKTVGEWSDLAAEKRQEIDNLIAHTACNDISEWSVFTHGEPYSCAPTHFPMHPSIKEEFDKLWADYLYFDRAHTNAMIKQGVIIDPCWNDIWFYYTPLRMECKDNKASLVFISDLDVEESYAEIAEIYPRIEKYLSELTCESNEGWTYAILLNKDCGYSYIPVKQTHAQPAIRTDIELYNTHRANIINKEKPDCSERTYEAFDGVVCEDGKPVVKTKTN</sequence>
<dbReference type="AlphaFoldDB" id="A0A5D4HE17"/>
<dbReference type="EMBL" id="VTAV01000003">
    <property type="protein sequence ID" value="TYR37060.1"/>
    <property type="molecule type" value="Genomic_DNA"/>
</dbReference>
<accession>A0A5D4HE17</accession>
<dbReference type="Proteomes" id="UP000322362">
    <property type="component" value="Unassembled WGS sequence"/>
</dbReference>
<name>A0A5D4HE17_9SPHI</name>